<organism evidence="1 2">
    <name type="scientific">Collybia nuda</name>
    <dbReference type="NCBI Taxonomy" id="64659"/>
    <lineage>
        <taxon>Eukaryota</taxon>
        <taxon>Fungi</taxon>
        <taxon>Dikarya</taxon>
        <taxon>Basidiomycota</taxon>
        <taxon>Agaricomycotina</taxon>
        <taxon>Agaricomycetes</taxon>
        <taxon>Agaricomycetidae</taxon>
        <taxon>Agaricales</taxon>
        <taxon>Tricholomatineae</taxon>
        <taxon>Clitocybaceae</taxon>
        <taxon>Collybia</taxon>
    </lineage>
</organism>
<keyword evidence="2" id="KW-1185">Reference proteome</keyword>
<evidence type="ECO:0000313" key="2">
    <source>
        <dbReference type="Proteomes" id="UP000807353"/>
    </source>
</evidence>
<reference evidence="1" key="1">
    <citation type="submission" date="2020-11" db="EMBL/GenBank/DDBJ databases">
        <authorList>
            <consortium name="DOE Joint Genome Institute"/>
            <person name="Ahrendt S."/>
            <person name="Riley R."/>
            <person name="Andreopoulos W."/>
            <person name="Labutti K."/>
            <person name="Pangilinan J."/>
            <person name="Ruiz-Duenas F.J."/>
            <person name="Barrasa J.M."/>
            <person name="Sanchez-Garcia M."/>
            <person name="Camarero S."/>
            <person name="Miyauchi S."/>
            <person name="Serrano A."/>
            <person name="Linde D."/>
            <person name="Babiker R."/>
            <person name="Drula E."/>
            <person name="Ayuso-Fernandez I."/>
            <person name="Pacheco R."/>
            <person name="Padilla G."/>
            <person name="Ferreira P."/>
            <person name="Barriuso J."/>
            <person name="Kellner H."/>
            <person name="Castanera R."/>
            <person name="Alfaro M."/>
            <person name="Ramirez L."/>
            <person name="Pisabarro A.G."/>
            <person name="Kuo A."/>
            <person name="Tritt A."/>
            <person name="Lipzen A."/>
            <person name="He G."/>
            <person name="Yan M."/>
            <person name="Ng V."/>
            <person name="Cullen D."/>
            <person name="Martin F."/>
            <person name="Rosso M.-N."/>
            <person name="Henrissat B."/>
            <person name="Hibbett D."/>
            <person name="Martinez A.T."/>
            <person name="Grigoriev I.V."/>
        </authorList>
    </citation>
    <scope>NUCLEOTIDE SEQUENCE</scope>
    <source>
        <strain evidence="1">CBS 247.69</strain>
    </source>
</reference>
<dbReference type="EMBL" id="MU150241">
    <property type="protein sequence ID" value="KAF9466570.1"/>
    <property type="molecule type" value="Genomic_DNA"/>
</dbReference>
<feature type="non-terminal residue" evidence="1">
    <location>
        <position position="1"/>
    </location>
</feature>
<accession>A0A9P6CLR8</accession>
<evidence type="ECO:0000313" key="1">
    <source>
        <dbReference type="EMBL" id="KAF9466570.1"/>
    </source>
</evidence>
<dbReference type="Proteomes" id="UP000807353">
    <property type="component" value="Unassembled WGS sequence"/>
</dbReference>
<dbReference type="AlphaFoldDB" id="A0A9P6CLR8"/>
<gene>
    <name evidence="1" type="ORF">BDZ94DRAFT_1251245</name>
</gene>
<comment type="caution">
    <text evidence="1">The sequence shown here is derived from an EMBL/GenBank/DDBJ whole genome shotgun (WGS) entry which is preliminary data.</text>
</comment>
<proteinExistence type="predicted"/>
<protein>
    <submittedName>
        <fullName evidence="1">Uncharacterized protein</fullName>
    </submittedName>
</protein>
<name>A0A9P6CLR8_9AGAR</name>
<sequence>LVPSQSSGTVPSPLVDLALVETICKFVSFLAMICCKYIPVMTYRPCFIYTFSTPLVYDLVLR</sequence>